<dbReference type="AlphaFoldDB" id="A0A317XSK0"/>
<dbReference type="PANTHER" id="PTHR34144">
    <property type="entry name" value="CHROMOSOME 8, WHOLE GENOME SHOTGUN SEQUENCE"/>
    <property type="match status" value="1"/>
</dbReference>
<name>A0A317XSK0_9BASI</name>
<protein>
    <recommendedName>
        <fullName evidence="4">Glycosyltransferase family 69 protein</fullName>
    </recommendedName>
</protein>
<dbReference type="OrthoDB" id="262547at2759"/>
<dbReference type="PROSITE" id="PS51257">
    <property type="entry name" value="PROKAR_LIPOPROTEIN"/>
    <property type="match status" value="1"/>
</dbReference>
<feature type="transmembrane region" description="Helical" evidence="1">
    <location>
        <begin position="36"/>
        <end position="59"/>
    </location>
</feature>
<dbReference type="EMBL" id="KZ819191">
    <property type="protein sequence ID" value="PWZ00850.1"/>
    <property type="molecule type" value="Genomic_DNA"/>
</dbReference>
<keyword evidence="1" id="KW-1133">Transmembrane helix</keyword>
<reference evidence="2 3" key="1">
    <citation type="journal article" date="2018" name="Mol. Biol. Evol.">
        <title>Broad Genomic Sampling Reveals a Smut Pathogenic Ancestry of the Fungal Clade Ustilaginomycotina.</title>
        <authorList>
            <person name="Kijpornyongpan T."/>
            <person name="Mondo S.J."/>
            <person name="Barry K."/>
            <person name="Sandor L."/>
            <person name="Lee J."/>
            <person name="Lipzen A."/>
            <person name="Pangilinan J."/>
            <person name="LaButti K."/>
            <person name="Hainaut M."/>
            <person name="Henrissat B."/>
            <person name="Grigoriev I.V."/>
            <person name="Spatafora J.W."/>
            <person name="Aime M.C."/>
        </authorList>
    </citation>
    <scope>NUCLEOTIDE SEQUENCE [LARGE SCALE GENOMIC DNA]</scope>
    <source>
        <strain evidence="2 3">MCA 3645</strain>
    </source>
</reference>
<evidence type="ECO:0000313" key="2">
    <source>
        <dbReference type="EMBL" id="PWZ00850.1"/>
    </source>
</evidence>
<gene>
    <name evidence="2" type="ORF">BCV70DRAFT_159040</name>
</gene>
<evidence type="ECO:0000256" key="1">
    <source>
        <dbReference type="SAM" id="Phobius"/>
    </source>
</evidence>
<keyword evidence="1" id="KW-0472">Membrane</keyword>
<sequence length="454" mass="51986">MPKPCSPRRALPGFLIIVLATTAAFAVACVHFQTFTTLYLYLAILTVAFPLLTLLRLFARASASGMEHVPAWLCSLVSRFYYLLGLIWFAALIETLFSQSVLLGGNDDLDSRSAERDPPQIKVFVASNLYNSERILPRFSDSLKELISLIGADNAFVSIYESHSKDRTRALLGQLQTNLAEMNVEHRILSDDRAVHQDVHSPVGSRVDFLAQVRNIAMEPLQFTNVSLRHRYTHVLWINDIVFSPRDAYELLVTNDGHYDQTCAIDYIGNGFYDTWVTRDVDDNTLKRNWPYFSREEDITALRSGTPFLVNSCWNGLTAFAAKWFMDSDASPTDTLPGSSDAAEPPLKLPLRFRSSPTCFSSECQLTSYDLHRAVWPLRPRIYINPKVQVAYRHAHYYMYNTLIPSPLSRVWRKLWRDWISFRLFGWMSEYRRWDNLCRGAFKQWAAPDAPLAS</sequence>
<dbReference type="PANTHER" id="PTHR34144:SF7">
    <property type="entry name" value="EXPORT PROTEIN (CAP59), PUTATIVE (AFU_ORTHOLOGUE AFUA_7G05020)-RELATED"/>
    <property type="match status" value="1"/>
</dbReference>
<keyword evidence="3" id="KW-1185">Reference proteome</keyword>
<accession>A0A317XSK0</accession>
<dbReference type="InParanoid" id="A0A317XSK0"/>
<dbReference type="InterPro" id="IPR021047">
    <property type="entry name" value="Mannosyltransferase_CMT1"/>
</dbReference>
<dbReference type="STRING" id="1882483.A0A317XSK0"/>
<evidence type="ECO:0008006" key="4">
    <source>
        <dbReference type="Google" id="ProtNLM"/>
    </source>
</evidence>
<feature type="transmembrane region" description="Helical" evidence="1">
    <location>
        <begin position="71"/>
        <end position="93"/>
    </location>
</feature>
<dbReference type="Pfam" id="PF11735">
    <property type="entry name" value="CAP59_mtransfer"/>
    <property type="match status" value="1"/>
</dbReference>
<proteinExistence type="predicted"/>
<evidence type="ECO:0000313" key="3">
    <source>
        <dbReference type="Proteomes" id="UP000246740"/>
    </source>
</evidence>
<dbReference type="Proteomes" id="UP000246740">
    <property type="component" value="Unassembled WGS sequence"/>
</dbReference>
<keyword evidence="1" id="KW-0812">Transmembrane</keyword>
<organism evidence="2 3">
    <name type="scientific">Testicularia cyperi</name>
    <dbReference type="NCBI Taxonomy" id="1882483"/>
    <lineage>
        <taxon>Eukaryota</taxon>
        <taxon>Fungi</taxon>
        <taxon>Dikarya</taxon>
        <taxon>Basidiomycota</taxon>
        <taxon>Ustilaginomycotina</taxon>
        <taxon>Ustilaginomycetes</taxon>
        <taxon>Ustilaginales</taxon>
        <taxon>Anthracoideaceae</taxon>
        <taxon>Testicularia</taxon>
    </lineage>
</organism>